<protein>
    <submittedName>
        <fullName evidence="2">Uncharacterized protein</fullName>
    </submittedName>
</protein>
<dbReference type="AlphaFoldDB" id="A0A564Z8H4"/>
<sequence length="173" mass="20225">RHEGILIHQINGKNKAELIPYIEDTVLSIANLICAKYECQAKILKSVFPGKGISVIPHSLNQELEDEEGANTEKYENDPKVREPWKDPEENLLDNPISHLRQWSPLLGFRFSNPNIDCEKLKYMFDVTAIKEEGRQGPLREWIRNSELSTFSEFLSIYHWRKQDRPHSMYYAP</sequence>
<name>A0A564Z8H4_HYMDI</name>
<feature type="non-terminal residue" evidence="2">
    <location>
        <position position="173"/>
    </location>
</feature>
<keyword evidence="3" id="KW-1185">Reference proteome</keyword>
<proteinExistence type="predicted"/>
<evidence type="ECO:0000313" key="2">
    <source>
        <dbReference type="EMBL" id="VUZ55807.1"/>
    </source>
</evidence>
<dbReference type="Proteomes" id="UP000321570">
    <property type="component" value="Unassembled WGS sequence"/>
</dbReference>
<gene>
    <name evidence="2" type="ORF">WMSIL1_LOCUS13652</name>
</gene>
<evidence type="ECO:0000256" key="1">
    <source>
        <dbReference type="SAM" id="MobiDB-lite"/>
    </source>
</evidence>
<feature type="region of interest" description="Disordered" evidence="1">
    <location>
        <begin position="64"/>
        <end position="84"/>
    </location>
</feature>
<reference evidence="2 3" key="1">
    <citation type="submission" date="2019-07" db="EMBL/GenBank/DDBJ databases">
        <authorList>
            <person name="Jastrzebski P J."/>
            <person name="Paukszto L."/>
            <person name="Jastrzebski P J."/>
        </authorList>
    </citation>
    <scope>NUCLEOTIDE SEQUENCE [LARGE SCALE GENOMIC DNA]</scope>
    <source>
        <strain evidence="2 3">WMS-il1</strain>
    </source>
</reference>
<evidence type="ECO:0000313" key="3">
    <source>
        <dbReference type="Proteomes" id="UP000321570"/>
    </source>
</evidence>
<dbReference type="EMBL" id="CABIJS010000697">
    <property type="protein sequence ID" value="VUZ55807.1"/>
    <property type="molecule type" value="Genomic_DNA"/>
</dbReference>
<organism evidence="2 3">
    <name type="scientific">Hymenolepis diminuta</name>
    <name type="common">Rat tapeworm</name>
    <dbReference type="NCBI Taxonomy" id="6216"/>
    <lineage>
        <taxon>Eukaryota</taxon>
        <taxon>Metazoa</taxon>
        <taxon>Spiralia</taxon>
        <taxon>Lophotrochozoa</taxon>
        <taxon>Platyhelminthes</taxon>
        <taxon>Cestoda</taxon>
        <taxon>Eucestoda</taxon>
        <taxon>Cyclophyllidea</taxon>
        <taxon>Hymenolepididae</taxon>
        <taxon>Hymenolepis</taxon>
    </lineage>
</organism>
<feature type="non-terminal residue" evidence="2">
    <location>
        <position position="1"/>
    </location>
</feature>
<accession>A0A564Z8H4</accession>
<feature type="compositionally biased region" description="Basic and acidic residues" evidence="1">
    <location>
        <begin position="71"/>
        <end position="84"/>
    </location>
</feature>